<feature type="binding site" evidence="20">
    <location>
        <begin position="252"/>
        <end position="256"/>
    </location>
    <ligand>
        <name>GTP</name>
        <dbReference type="ChEBI" id="CHEBI:37565"/>
    </ligand>
</feature>
<gene>
    <name evidence="22" type="primary">ribB</name>
    <name evidence="20" type="synonym">ribBA</name>
    <name evidence="22" type="ORF">J3U87_09100</name>
</gene>
<feature type="binding site" evidence="20">
    <location>
        <position position="166"/>
    </location>
    <ligand>
        <name>D-ribulose 5-phosphate</name>
        <dbReference type="ChEBI" id="CHEBI:58121"/>
    </ligand>
</feature>
<feature type="binding site" evidence="20">
    <location>
        <position position="28"/>
    </location>
    <ligand>
        <name>Mg(2+)</name>
        <dbReference type="ChEBI" id="CHEBI:18420"/>
        <label>1</label>
    </ligand>
</feature>
<dbReference type="AlphaFoldDB" id="A0A8A4TU24"/>
<organism evidence="22 23">
    <name type="scientific">Sulfidibacter corallicola</name>
    <dbReference type="NCBI Taxonomy" id="2818388"/>
    <lineage>
        <taxon>Bacteria</taxon>
        <taxon>Pseudomonadati</taxon>
        <taxon>Acidobacteriota</taxon>
        <taxon>Holophagae</taxon>
        <taxon>Acanthopleuribacterales</taxon>
        <taxon>Acanthopleuribacteraceae</taxon>
        <taxon>Sulfidibacter</taxon>
    </lineage>
</organism>
<dbReference type="NCBIfam" id="TIGR00506">
    <property type="entry name" value="ribB"/>
    <property type="match status" value="1"/>
</dbReference>
<evidence type="ECO:0000256" key="12">
    <source>
        <dbReference type="ARBA" id="ARBA00022833"/>
    </source>
</evidence>
<feature type="binding site" evidence="20">
    <location>
        <position position="317"/>
    </location>
    <ligand>
        <name>GTP</name>
        <dbReference type="ChEBI" id="CHEBI:37565"/>
    </ligand>
</feature>
<evidence type="ECO:0000256" key="18">
    <source>
        <dbReference type="ARBA" id="ARBA00043932"/>
    </source>
</evidence>
<dbReference type="EMBL" id="CP071793">
    <property type="protein sequence ID" value="QTD52618.1"/>
    <property type="molecule type" value="Genomic_DNA"/>
</dbReference>
<dbReference type="SUPFAM" id="SSF55821">
    <property type="entry name" value="YrdC/RibB"/>
    <property type="match status" value="1"/>
</dbReference>
<dbReference type="FunFam" id="3.90.870.10:FF:000001">
    <property type="entry name" value="Riboflavin biosynthesis protein RibBA"/>
    <property type="match status" value="1"/>
</dbReference>
<feature type="site" description="Essential for DHBP synthase activity" evidence="20">
    <location>
        <position position="128"/>
    </location>
</feature>
<comment type="similarity">
    <text evidence="6 20">In the N-terminal section; belongs to the DHBP synthase family.</text>
</comment>
<dbReference type="Gene3D" id="3.90.870.10">
    <property type="entry name" value="DHBP synthase"/>
    <property type="match status" value="1"/>
</dbReference>
<dbReference type="GO" id="GO:0005525">
    <property type="term" value="F:GTP binding"/>
    <property type="evidence" value="ECO:0007669"/>
    <property type="project" value="UniProtKB-KW"/>
</dbReference>
<feature type="region of interest" description="DHBP synthase" evidence="20">
    <location>
        <begin position="1"/>
        <end position="203"/>
    </location>
</feature>
<evidence type="ECO:0000256" key="8">
    <source>
        <dbReference type="ARBA" id="ARBA00022619"/>
    </source>
</evidence>
<dbReference type="GO" id="GO:0030145">
    <property type="term" value="F:manganese ion binding"/>
    <property type="evidence" value="ECO:0007669"/>
    <property type="project" value="UniProtKB-UniRule"/>
</dbReference>
<reference evidence="22" key="1">
    <citation type="submission" date="2021-03" db="EMBL/GenBank/DDBJ databases">
        <title>Acanthopleuribacteraceae sp. M133.</title>
        <authorList>
            <person name="Wang G."/>
        </authorList>
    </citation>
    <scope>NUCLEOTIDE SEQUENCE</scope>
    <source>
        <strain evidence="22">M133</strain>
    </source>
</reference>
<dbReference type="GO" id="GO:0008270">
    <property type="term" value="F:zinc ion binding"/>
    <property type="evidence" value="ECO:0007669"/>
    <property type="project" value="UniProtKB-UniRule"/>
</dbReference>
<keyword evidence="23" id="KW-1185">Reference proteome</keyword>
<keyword evidence="14 20" id="KW-0342">GTP-binding</keyword>
<dbReference type="RefSeq" id="WP_237382722.1">
    <property type="nucleotide sequence ID" value="NZ_CP071793.1"/>
</dbReference>
<evidence type="ECO:0000256" key="11">
    <source>
        <dbReference type="ARBA" id="ARBA00022801"/>
    </source>
</evidence>
<feature type="binding site" evidence="20">
    <location>
        <position position="273"/>
    </location>
    <ligand>
        <name>GTP</name>
        <dbReference type="ChEBI" id="CHEBI:37565"/>
    </ligand>
</feature>
<comment type="cofactor">
    <cofactor evidence="2">
        <name>Mn(2+)</name>
        <dbReference type="ChEBI" id="CHEBI:29035"/>
    </cofactor>
</comment>
<feature type="binding site" evidence="20">
    <location>
        <position position="270"/>
    </location>
    <ligand>
        <name>Zn(2+)</name>
        <dbReference type="ChEBI" id="CHEBI:29105"/>
        <note>catalytic</note>
    </ligand>
</feature>
<comment type="similarity">
    <text evidence="7 20">In the C-terminal section; belongs to the GTP cyclohydrolase II family.</text>
</comment>
<accession>A0A8A4TU24</accession>
<keyword evidence="15 20" id="KW-0464">Manganese</keyword>
<keyword evidence="9 20" id="KW-0479">Metal-binding</keyword>
<evidence type="ECO:0000256" key="10">
    <source>
        <dbReference type="ARBA" id="ARBA00022741"/>
    </source>
</evidence>
<dbReference type="Proteomes" id="UP000663929">
    <property type="component" value="Chromosome"/>
</dbReference>
<dbReference type="PIRSF" id="PIRSF001259">
    <property type="entry name" value="RibA"/>
    <property type="match status" value="1"/>
</dbReference>
<dbReference type="NCBIfam" id="TIGR00505">
    <property type="entry name" value="ribA"/>
    <property type="match status" value="1"/>
</dbReference>
<feature type="active site" description="Proton acceptor; for GTP cyclohydrolase activity" evidence="20">
    <location>
        <position position="329"/>
    </location>
</feature>
<dbReference type="GO" id="GO:0009231">
    <property type="term" value="P:riboflavin biosynthetic process"/>
    <property type="evidence" value="ECO:0007669"/>
    <property type="project" value="UniProtKB-UniRule"/>
</dbReference>
<dbReference type="UniPathway" id="UPA00275">
    <property type="reaction ID" value="UER00399"/>
</dbReference>
<feature type="binding site" evidence="20">
    <location>
        <position position="268"/>
    </location>
    <ligand>
        <name>Zn(2+)</name>
        <dbReference type="ChEBI" id="CHEBI:29105"/>
        <note>catalytic</note>
    </ligand>
</feature>
<dbReference type="Pfam" id="PF00926">
    <property type="entry name" value="DHBP_synthase"/>
    <property type="match status" value="1"/>
</dbReference>
<dbReference type="PANTHER" id="PTHR21327:SF18">
    <property type="entry name" value="3,4-DIHYDROXY-2-BUTANONE 4-PHOSPHATE SYNTHASE"/>
    <property type="match status" value="1"/>
</dbReference>
<dbReference type="CDD" id="cd00641">
    <property type="entry name" value="GTP_cyclohydro2"/>
    <property type="match status" value="1"/>
</dbReference>
<comment type="cofactor">
    <cofactor evidence="20">
        <name>Zn(2+)</name>
        <dbReference type="ChEBI" id="CHEBI:29105"/>
    </cofactor>
    <text evidence="20">Binds 1 zinc ion per subunit.</text>
</comment>
<dbReference type="InterPro" id="IPR032677">
    <property type="entry name" value="GTP_cyclohydro_II"/>
</dbReference>
<feature type="binding site" evidence="20">
    <location>
        <position position="357"/>
    </location>
    <ligand>
        <name>GTP</name>
        <dbReference type="ChEBI" id="CHEBI:37565"/>
    </ligand>
</feature>
<evidence type="ECO:0000256" key="20">
    <source>
        <dbReference type="HAMAP-Rule" id="MF_01283"/>
    </source>
</evidence>
<evidence type="ECO:0000256" key="6">
    <source>
        <dbReference type="ARBA" id="ARBA00005520"/>
    </source>
</evidence>
<name>A0A8A4TU24_SULCO</name>
<evidence type="ECO:0000256" key="13">
    <source>
        <dbReference type="ARBA" id="ARBA00022842"/>
    </source>
</evidence>
<proteinExistence type="inferred from homology"/>
<feature type="binding site" evidence="20">
    <location>
        <position position="28"/>
    </location>
    <ligand>
        <name>Mg(2+)</name>
        <dbReference type="ChEBI" id="CHEBI:18420"/>
        <label>2</label>
    </ligand>
</feature>
<evidence type="ECO:0000256" key="16">
    <source>
        <dbReference type="ARBA" id="ARBA00023239"/>
    </source>
</evidence>
<sequence>MPLASIKEALEDIKAGRFVIVVDDEDRENEGDLTMAGAHVTPEAINFMTKFGRGLICAPLAAELFDRLNIPLMVPSQHNASKYGTNFGVSISAIDGITTGISAHDRALSVKALAEEGAGPEDIRMPGHIFPLRARANGVLTRRGHTEAAVDLARLAGSTSAGVICEILKDDGSMARLPDLEVFAEEHGIKIISIEDLAAYRRQKENIVSRIDAATIPTDYGTFQAIAYQDHNGQEHLAFCYGEKSEEGVLVRLHSACLTGDVFMSRRCDCGPQLKKALKEISTKGQGIVLYLAQEGRGIGLANKIRAYALQEKGLDTVEANLHLGFPDDMRTYDVGAAILRDLGIREVCLMTNNPRKVEELEACGIKVRERVPHQIQPHEDNDGYLRTKASKLGHLLEDGHDWRRDA</sequence>
<evidence type="ECO:0000256" key="4">
    <source>
        <dbReference type="ARBA" id="ARBA00004853"/>
    </source>
</evidence>
<keyword evidence="17 20" id="KW-0511">Multifunctional enzyme</keyword>
<comment type="pathway">
    <text evidence="4 20">Cofactor biosynthesis; riboflavin biosynthesis; 5-amino-6-(D-ribitylamino)uracil from GTP: step 1/4.</text>
</comment>
<feature type="binding site" evidence="20">
    <location>
        <begin position="142"/>
        <end position="146"/>
    </location>
    <ligand>
        <name>D-ribulose 5-phosphate</name>
        <dbReference type="ChEBI" id="CHEBI:58121"/>
    </ligand>
</feature>
<keyword evidence="8 20" id="KW-0686">Riboflavin biosynthesis</keyword>
<dbReference type="InterPro" id="IPR036144">
    <property type="entry name" value="RibA-like_sf"/>
</dbReference>
<evidence type="ECO:0000259" key="21">
    <source>
        <dbReference type="Pfam" id="PF00925"/>
    </source>
</evidence>
<feature type="region of interest" description="GTP cyclohydrolase II" evidence="20">
    <location>
        <begin position="204"/>
        <end position="407"/>
    </location>
</feature>
<evidence type="ECO:0000313" key="22">
    <source>
        <dbReference type="EMBL" id="QTD52618.1"/>
    </source>
</evidence>
<evidence type="ECO:0000256" key="1">
    <source>
        <dbReference type="ARBA" id="ARBA00000141"/>
    </source>
</evidence>
<evidence type="ECO:0000256" key="14">
    <source>
        <dbReference type="ARBA" id="ARBA00023134"/>
    </source>
</evidence>
<comment type="function">
    <text evidence="3 20">Catalyzes the conversion of D-ribulose 5-phosphate to formate and 3,4-dihydroxy-2-butanone 4-phosphate.</text>
</comment>
<evidence type="ECO:0000256" key="2">
    <source>
        <dbReference type="ARBA" id="ARBA00001936"/>
    </source>
</evidence>
<dbReference type="Gene3D" id="3.40.50.10990">
    <property type="entry name" value="GTP cyclohydrolase II"/>
    <property type="match status" value="1"/>
</dbReference>
<dbReference type="GO" id="GO:0003935">
    <property type="term" value="F:GTP cyclohydrolase II activity"/>
    <property type="evidence" value="ECO:0007669"/>
    <property type="project" value="UniProtKB-UniRule"/>
</dbReference>
<dbReference type="InterPro" id="IPR016299">
    <property type="entry name" value="Riboflavin_synth_RibBA"/>
</dbReference>
<dbReference type="HAMAP" id="MF_00180">
    <property type="entry name" value="RibB"/>
    <property type="match status" value="1"/>
</dbReference>
<dbReference type="EC" id="4.1.99.12" evidence="20"/>
<comment type="function">
    <text evidence="18 20">Catalyzes the conversion of GTP to 2,5-diamino-6-ribosylamino-4(3H)-pyrimidinone 5'-phosphate (DARP), formate and pyrophosphate.</text>
</comment>
<keyword evidence="11 20" id="KW-0378">Hydrolase</keyword>
<feature type="binding site" evidence="20">
    <location>
        <position position="145"/>
    </location>
    <ligand>
        <name>Mg(2+)</name>
        <dbReference type="ChEBI" id="CHEBI:18420"/>
        <label>2</label>
    </ligand>
</feature>
<dbReference type="FunFam" id="3.40.50.10990:FF:000001">
    <property type="entry name" value="Riboflavin biosynthesis protein RibBA"/>
    <property type="match status" value="1"/>
</dbReference>
<comment type="cofactor">
    <cofactor evidence="20">
        <name>Mg(2+)</name>
        <dbReference type="ChEBI" id="CHEBI:18420"/>
    </cofactor>
    <cofactor evidence="20">
        <name>Mn(2+)</name>
        <dbReference type="ChEBI" id="CHEBI:29035"/>
    </cofactor>
    <text evidence="20">Binds 2 divalent metal cations per subunit. Magnesium or manganese.</text>
</comment>
<dbReference type="GO" id="GO:0008686">
    <property type="term" value="F:3,4-dihydroxy-2-butanone-4-phosphate synthase activity"/>
    <property type="evidence" value="ECO:0007669"/>
    <property type="project" value="UniProtKB-UniRule"/>
</dbReference>
<comment type="catalytic activity">
    <reaction evidence="1 20">
        <text>D-ribulose 5-phosphate = (2S)-2-hydroxy-3-oxobutyl phosphate + formate + H(+)</text>
        <dbReference type="Rhea" id="RHEA:18457"/>
        <dbReference type="ChEBI" id="CHEBI:15378"/>
        <dbReference type="ChEBI" id="CHEBI:15740"/>
        <dbReference type="ChEBI" id="CHEBI:58121"/>
        <dbReference type="ChEBI" id="CHEBI:58830"/>
        <dbReference type="EC" id="4.1.99.12"/>
    </reaction>
</comment>
<dbReference type="NCBIfam" id="NF001591">
    <property type="entry name" value="PRK00393.1"/>
    <property type="match status" value="1"/>
</dbReference>
<dbReference type="HAMAP" id="MF_01283">
    <property type="entry name" value="RibBA"/>
    <property type="match status" value="1"/>
</dbReference>
<evidence type="ECO:0000256" key="7">
    <source>
        <dbReference type="ARBA" id="ARBA00008976"/>
    </source>
</evidence>
<keyword evidence="10 20" id="KW-0547">Nucleotide-binding</keyword>
<keyword evidence="16 20" id="KW-0456">Lyase</keyword>
<dbReference type="EC" id="3.5.4.25" evidence="20"/>
<evidence type="ECO:0000256" key="19">
    <source>
        <dbReference type="ARBA" id="ARBA00049295"/>
    </source>
</evidence>
<feature type="binding site" evidence="20">
    <location>
        <position position="257"/>
    </location>
    <ligand>
        <name>Zn(2+)</name>
        <dbReference type="ChEBI" id="CHEBI:29105"/>
        <note>catalytic</note>
    </ligand>
</feature>
<feature type="binding site" evidence="20">
    <location>
        <position position="32"/>
    </location>
    <ligand>
        <name>D-ribulose 5-phosphate</name>
        <dbReference type="ChEBI" id="CHEBI:58121"/>
    </ligand>
</feature>
<dbReference type="GO" id="GO:0000287">
    <property type="term" value="F:magnesium ion binding"/>
    <property type="evidence" value="ECO:0007669"/>
    <property type="project" value="UniProtKB-UniRule"/>
</dbReference>
<keyword evidence="12 20" id="KW-0862">Zinc</keyword>
<feature type="site" description="Essential for DHBP synthase activity" evidence="20">
    <location>
        <position position="166"/>
    </location>
</feature>
<evidence type="ECO:0000256" key="15">
    <source>
        <dbReference type="ARBA" id="ARBA00023211"/>
    </source>
</evidence>
<feature type="binding site" evidence="20">
    <location>
        <begin position="295"/>
        <end position="297"/>
    </location>
    <ligand>
        <name>GTP</name>
        <dbReference type="ChEBI" id="CHEBI:37565"/>
    </ligand>
</feature>
<comment type="pathway">
    <text evidence="5 20">Cofactor biosynthesis; riboflavin biosynthesis; 2-hydroxy-3-oxobutyl phosphate from D-ribulose 5-phosphate: step 1/1.</text>
</comment>
<dbReference type="SUPFAM" id="SSF142695">
    <property type="entry name" value="RibA-like"/>
    <property type="match status" value="1"/>
</dbReference>
<evidence type="ECO:0000256" key="17">
    <source>
        <dbReference type="ARBA" id="ARBA00023268"/>
    </source>
</evidence>
<evidence type="ECO:0000256" key="9">
    <source>
        <dbReference type="ARBA" id="ARBA00022723"/>
    </source>
</evidence>
<dbReference type="InterPro" id="IPR017945">
    <property type="entry name" value="DHBP_synth_RibB-like_a/b_dom"/>
</dbReference>
<evidence type="ECO:0000313" key="23">
    <source>
        <dbReference type="Proteomes" id="UP000663929"/>
    </source>
</evidence>
<feature type="binding site" evidence="20">
    <location>
        <begin position="27"/>
        <end position="28"/>
    </location>
    <ligand>
        <name>D-ribulose 5-phosphate</name>
        <dbReference type="ChEBI" id="CHEBI:58121"/>
    </ligand>
</feature>
<feature type="binding site" evidence="20">
    <location>
        <position position="352"/>
    </location>
    <ligand>
        <name>GTP</name>
        <dbReference type="ChEBI" id="CHEBI:37565"/>
    </ligand>
</feature>
<dbReference type="HAMAP" id="MF_00179">
    <property type="entry name" value="RibA"/>
    <property type="match status" value="1"/>
</dbReference>
<evidence type="ECO:0000256" key="3">
    <source>
        <dbReference type="ARBA" id="ARBA00002284"/>
    </source>
</evidence>
<feature type="active site" description="Nucleophile; for GTP cyclohydrolase activity" evidence="20">
    <location>
        <position position="331"/>
    </location>
</feature>
<dbReference type="InterPro" id="IPR000926">
    <property type="entry name" value="RibA"/>
</dbReference>
<protein>
    <recommendedName>
        <fullName evidence="20">Riboflavin biosynthesis protein RibBA</fullName>
    </recommendedName>
    <domain>
        <recommendedName>
            <fullName evidence="20">3,4-dihydroxy-2-butanone 4-phosphate synthase</fullName>
            <shortName evidence="20">DHBP synthase</shortName>
            <ecNumber evidence="20">4.1.99.12</ecNumber>
        </recommendedName>
    </domain>
    <domain>
        <recommendedName>
            <fullName evidence="20">GTP cyclohydrolase-2</fullName>
            <ecNumber evidence="20">3.5.4.25</ecNumber>
        </recommendedName>
        <alternativeName>
            <fullName evidence="20">GTP cyclohydrolase II</fullName>
        </alternativeName>
    </domain>
</protein>
<dbReference type="Pfam" id="PF00925">
    <property type="entry name" value="GTP_cyclohydro2"/>
    <property type="match status" value="1"/>
</dbReference>
<dbReference type="GO" id="GO:0005829">
    <property type="term" value="C:cytosol"/>
    <property type="evidence" value="ECO:0007669"/>
    <property type="project" value="TreeGrafter"/>
</dbReference>
<keyword evidence="13 20" id="KW-0460">Magnesium</keyword>
<evidence type="ECO:0000256" key="5">
    <source>
        <dbReference type="ARBA" id="ARBA00004904"/>
    </source>
</evidence>
<dbReference type="KEGG" id="scor:J3U87_09100"/>
<dbReference type="PANTHER" id="PTHR21327">
    <property type="entry name" value="GTP CYCLOHYDROLASE II-RELATED"/>
    <property type="match status" value="1"/>
</dbReference>
<dbReference type="InterPro" id="IPR000422">
    <property type="entry name" value="DHBP_synthase_RibB"/>
</dbReference>
<comment type="catalytic activity">
    <reaction evidence="19 20">
        <text>GTP + 4 H2O = 2,5-diamino-6-hydroxy-4-(5-phosphoribosylamino)-pyrimidine + formate + 2 phosphate + 3 H(+)</text>
        <dbReference type="Rhea" id="RHEA:23704"/>
        <dbReference type="ChEBI" id="CHEBI:15377"/>
        <dbReference type="ChEBI" id="CHEBI:15378"/>
        <dbReference type="ChEBI" id="CHEBI:15740"/>
        <dbReference type="ChEBI" id="CHEBI:37565"/>
        <dbReference type="ChEBI" id="CHEBI:43474"/>
        <dbReference type="ChEBI" id="CHEBI:58614"/>
        <dbReference type="EC" id="3.5.4.25"/>
    </reaction>
</comment>
<feature type="domain" description="GTP cyclohydrolase II" evidence="21">
    <location>
        <begin position="213"/>
        <end position="373"/>
    </location>
</feature>